<dbReference type="PRINTS" id="PR00363">
    <property type="entry name" value="CYTOCHROMEB5"/>
</dbReference>
<evidence type="ECO:0000256" key="1">
    <source>
        <dbReference type="ARBA" id="ARBA00001974"/>
    </source>
</evidence>
<dbReference type="Gene3D" id="3.90.700.10">
    <property type="entry name" value="Succinate dehydrogenase/fumarate reductase flavoprotein, catalytic domain"/>
    <property type="match status" value="1"/>
</dbReference>
<dbReference type="SUPFAM" id="SSF51905">
    <property type="entry name" value="FAD/NAD(P)-binding domain"/>
    <property type="match status" value="1"/>
</dbReference>
<dbReference type="Pfam" id="PF00173">
    <property type="entry name" value="Cyt-b5"/>
    <property type="match status" value="1"/>
</dbReference>
<dbReference type="InterPro" id="IPR010960">
    <property type="entry name" value="Flavocytochrome_c"/>
</dbReference>
<name>A0ABR3D9R0_NEUIN</name>
<dbReference type="EMBL" id="JAVLET010000006">
    <property type="protein sequence ID" value="KAL0468988.1"/>
    <property type="molecule type" value="Genomic_DNA"/>
</dbReference>
<dbReference type="SUPFAM" id="SSF56425">
    <property type="entry name" value="Succinate dehydrogenase/fumarate reductase flavoprotein, catalytic domain"/>
    <property type="match status" value="1"/>
</dbReference>
<dbReference type="SMART" id="SM01117">
    <property type="entry name" value="Cyt-b5"/>
    <property type="match status" value="1"/>
</dbReference>
<proteinExistence type="predicted"/>
<dbReference type="SUPFAM" id="SSF55856">
    <property type="entry name" value="Cytochrome b5-like heme/steroid binding domain"/>
    <property type="match status" value="1"/>
</dbReference>
<evidence type="ECO:0000313" key="8">
    <source>
        <dbReference type="Proteomes" id="UP001451303"/>
    </source>
</evidence>
<evidence type="ECO:0000256" key="2">
    <source>
        <dbReference type="ARBA" id="ARBA00022630"/>
    </source>
</evidence>
<dbReference type="Gene3D" id="3.10.120.10">
    <property type="entry name" value="Cytochrome b5-like heme/steroid binding domain"/>
    <property type="match status" value="1"/>
</dbReference>
<keyword evidence="2" id="KW-0285">Flavoprotein</keyword>
<evidence type="ECO:0000313" key="7">
    <source>
        <dbReference type="EMBL" id="KAL0468988.1"/>
    </source>
</evidence>
<feature type="domain" description="Cytochrome b5 heme-binding" evidence="6">
    <location>
        <begin position="532"/>
        <end position="608"/>
    </location>
</feature>
<dbReference type="InterPro" id="IPR001199">
    <property type="entry name" value="Cyt_B5-like_heme/steroid-bd"/>
</dbReference>
<comment type="cofactor">
    <cofactor evidence="1">
        <name>FAD</name>
        <dbReference type="ChEBI" id="CHEBI:57692"/>
    </cofactor>
</comment>
<dbReference type="Gene3D" id="3.50.50.60">
    <property type="entry name" value="FAD/NAD(P)-binding domain"/>
    <property type="match status" value="1"/>
</dbReference>
<comment type="caution">
    <text evidence="7">The sequence shown here is derived from an EMBL/GenBank/DDBJ whole genome shotgun (WGS) entry which is preliminary data.</text>
</comment>
<dbReference type="InterPro" id="IPR050315">
    <property type="entry name" value="FAD-oxidoreductase_2"/>
</dbReference>
<evidence type="ECO:0000256" key="5">
    <source>
        <dbReference type="SAM" id="MobiDB-lite"/>
    </source>
</evidence>
<evidence type="ECO:0000256" key="3">
    <source>
        <dbReference type="ARBA" id="ARBA00022827"/>
    </source>
</evidence>
<keyword evidence="3" id="KW-0274">FAD</keyword>
<dbReference type="NCBIfam" id="TIGR01813">
    <property type="entry name" value="flavo_cyto_c"/>
    <property type="match status" value="1"/>
</dbReference>
<feature type="region of interest" description="Disordered" evidence="5">
    <location>
        <begin position="493"/>
        <end position="527"/>
    </location>
</feature>
<dbReference type="InterPro" id="IPR027477">
    <property type="entry name" value="Succ_DH/fumarate_Rdtase_cat_sf"/>
</dbReference>
<feature type="compositionally biased region" description="Basic and acidic residues" evidence="5">
    <location>
        <begin position="510"/>
        <end position="527"/>
    </location>
</feature>
<dbReference type="Proteomes" id="UP001451303">
    <property type="component" value="Unassembled WGS sequence"/>
</dbReference>
<accession>A0ABR3D9R0</accession>
<keyword evidence="4" id="KW-0560">Oxidoreductase</keyword>
<dbReference type="InterPro" id="IPR036188">
    <property type="entry name" value="FAD/NAD-bd_sf"/>
</dbReference>
<protein>
    <submittedName>
        <fullName evidence="7">FAD binding domain-containing protein</fullName>
    </submittedName>
</protein>
<evidence type="ECO:0000256" key="4">
    <source>
        <dbReference type="ARBA" id="ARBA00023002"/>
    </source>
</evidence>
<dbReference type="InterPro" id="IPR003953">
    <property type="entry name" value="FAD-dep_OxRdtase_2_FAD-bd"/>
</dbReference>
<dbReference type="PANTHER" id="PTHR43400:SF1">
    <property type="entry name" value="FUMARATE REDUCTASE"/>
    <property type="match status" value="1"/>
</dbReference>
<sequence>MAPRVIVVGGGLSGLSAAHTIYLAGGNVVVLDKQGFFGGNSTKATSGINGALTRTQVELGIQDSVKQFYDDTLKSARDKARPDLIKVLTYKSAAAVEWLQDVFKLDLTLVSRLGGHSQPRTHRGHDAKFPGMAITYALMQRLEELAETEPERVQIIKKARVTSLNKEGNKVTGVKYEVNGETQSLDGPVVLATGGYAADFTEDSLLKKHRPDVYGLATTNGTHATGDGQKMVMAIGGNGIDMDKVQVHPTGLVDPKDPNSKWKFLAAEALRGEGGLLLNGDGDRFCDELGHRDYVSGMIHKEKDKGKYPVRLILNSKASKTLDFHTRHYSGRGLMKKMTGQELAKEIGCTPEHLQKTFQTYNAIAEGKQKDPWGKKFFHNLPLDINDDFHVSIMEPVLHFTMGGIEINDKAQVLNSEQKPFEGLYACGELAGGVHGANRLGGSSLLGCVVYGRVAGDSASNYLFQEALKGNAGAARLGQIALHIDPSQPGKISVQWGGESGAQATANTEAPKKDTATAAPKKENPKAFTIPDKEYTMEEVAKHNKKEDLWVVVKGVVLDLTNWLEEHPGGVQALLNFMGRDATEEFEMLHDDEVIPKYAPEQVIGRVKGQKVTLEV</sequence>
<keyword evidence="8" id="KW-1185">Reference proteome</keyword>
<dbReference type="PROSITE" id="PS50255">
    <property type="entry name" value="CYTOCHROME_B5_2"/>
    <property type="match status" value="1"/>
</dbReference>
<dbReference type="InterPro" id="IPR036400">
    <property type="entry name" value="Cyt_B5-like_heme/steroid_sf"/>
</dbReference>
<evidence type="ECO:0000259" key="6">
    <source>
        <dbReference type="PROSITE" id="PS50255"/>
    </source>
</evidence>
<dbReference type="PANTHER" id="PTHR43400">
    <property type="entry name" value="FUMARATE REDUCTASE"/>
    <property type="match status" value="1"/>
</dbReference>
<reference evidence="7 8" key="1">
    <citation type="submission" date="2023-09" db="EMBL/GenBank/DDBJ databases">
        <title>Multi-omics analysis of a traditional fermented food reveals byproduct-associated fungal strains for waste-to-food upcycling.</title>
        <authorList>
            <consortium name="Lawrence Berkeley National Laboratory"/>
            <person name="Rekdal V.M."/>
            <person name="Villalobos-Escobedo J.M."/>
            <person name="Rodriguez-Valeron N."/>
            <person name="Garcia M.O."/>
            <person name="Vasquez D.P."/>
            <person name="Damayanti I."/>
            <person name="Sorensen P.M."/>
            <person name="Baidoo E.E."/>
            <person name="De Carvalho A.C."/>
            <person name="Riley R."/>
            <person name="Lipzen A."/>
            <person name="He G."/>
            <person name="Yan M."/>
            <person name="Haridas S."/>
            <person name="Daum C."/>
            <person name="Yoshinaga Y."/>
            <person name="Ng V."/>
            <person name="Grigoriev I.V."/>
            <person name="Munk R."/>
            <person name="Nuraida L."/>
            <person name="Wijaya C.H."/>
            <person name="Morales P.-C."/>
            <person name="Keasling J.D."/>
        </authorList>
    </citation>
    <scope>NUCLEOTIDE SEQUENCE [LARGE SCALE GENOMIC DNA]</scope>
    <source>
        <strain evidence="7 8">FGSC 2613</strain>
    </source>
</reference>
<organism evidence="7 8">
    <name type="scientific">Neurospora intermedia</name>
    <dbReference type="NCBI Taxonomy" id="5142"/>
    <lineage>
        <taxon>Eukaryota</taxon>
        <taxon>Fungi</taxon>
        <taxon>Dikarya</taxon>
        <taxon>Ascomycota</taxon>
        <taxon>Pezizomycotina</taxon>
        <taxon>Sordariomycetes</taxon>
        <taxon>Sordariomycetidae</taxon>
        <taxon>Sordariales</taxon>
        <taxon>Sordariaceae</taxon>
        <taxon>Neurospora</taxon>
    </lineage>
</organism>
<dbReference type="Pfam" id="PF00890">
    <property type="entry name" value="FAD_binding_2"/>
    <property type="match status" value="1"/>
</dbReference>
<gene>
    <name evidence="7" type="ORF">QR685DRAFT_322003</name>
</gene>